<reference evidence="1 2" key="1">
    <citation type="submission" date="2014-09" db="EMBL/GenBank/DDBJ databases">
        <authorList>
            <person name="Magalhaes I.L.F."/>
            <person name="Oliveira U."/>
            <person name="Santos F.R."/>
            <person name="Vidigal T.H.D.A."/>
            <person name="Brescovit A.D."/>
            <person name="Santos A.J."/>
        </authorList>
    </citation>
    <scope>NUCLEOTIDE SEQUENCE [LARGE SCALE GENOMIC DNA]</scope>
</reference>
<keyword evidence="2" id="KW-1185">Reference proteome</keyword>
<evidence type="ECO:0000313" key="2">
    <source>
        <dbReference type="Proteomes" id="UP000054845"/>
    </source>
</evidence>
<accession>A0A0P1BEJ9</accession>
<protein>
    <submittedName>
        <fullName evidence="1">Uncharacterized protein</fullName>
    </submittedName>
</protein>
<name>A0A0P1BEJ9_9BASI</name>
<dbReference type="Proteomes" id="UP000054845">
    <property type="component" value="Unassembled WGS sequence"/>
</dbReference>
<sequence>MAIMMCFEACMQPCKVAFPQSVAEYGDTQSVHHVGVKAPQQTTRDARLPITFSHCRFARGRNLR</sequence>
<proteinExistence type="predicted"/>
<organism evidence="1 2">
    <name type="scientific">Ceraceosorus bombacis</name>
    <dbReference type="NCBI Taxonomy" id="401625"/>
    <lineage>
        <taxon>Eukaryota</taxon>
        <taxon>Fungi</taxon>
        <taxon>Dikarya</taxon>
        <taxon>Basidiomycota</taxon>
        <taxon>Ustilaginomycotina</taxon>
        <taxon>Exobasidiomycetes</taxon>
        <taxon>Ceraceosorales</taxon>
        <taxon>Ceraceosoraceae</taxon>
        <taxon>Ceraceosorus</taxon>
    </lineage>
</organism>
<dbReference type="EMBL" id="CCYA01000238">
    <property type="protein sequence ID" value="CEH14006.1"/>
    <property type="molecule type" value="Genomic_DNA"/>
</dbReference>
<evidence type="ECO:0000313" key="1">
    <source>
        <dbReference type="EMBL" id="CEH14006.1"/>
    </source>
</evidence>
<dbReference type="AlphaFoldDB" id="A0A0P1BEJ9"/>